<evidence type="ECO:0000256" key="7">
    <source>
        <dbReference type="ARBA" id="ARBA00022840"/>
    </source>
</evidence>
<evidence type="ECO:0000256" key="9">
    <source>
        <dbReference type="ARBA" id="ARBA00038276"/>
    </source>
</evidence>
<evidence type="ECO:0000256" key="2">
    <source>
        <dbReference type="ARBA" id="ARBA00022649"/>
    </source>
</evidence>
<dbReference type="CDD" id="cd05403">
    <property type="entry name" value="NT_KNTase_like"/>
    <property type="match status" value="1"/>
</dbReference>
<name>A0A933MJK7_UNCT6</name>
<dbReference type="Gene3D" id="3.30.460.10">
    <property type="entry name" value="Beta Polymerase, domain 2"/>
    <property type="match status" value="1"/>
</dbReference>
<keyword evidence="4" id="KW-0548">Nucleotidyltransferase</keyword>
<keyword evidence="3" id="KW-0808">Transferase</keyword>
<dbReference type="GO" id="GO:0046872">
    <property type="term" value="F:metal ion binding"/>
    <property type="evidence" value="ECO:0007669"/>
    <property type="project" value="UniProtKB-KW"/>
</dbReference>
<keyword evidence="8" id="KW-0460">Magnesium</keyword>
<evidence type="ECO:0000256" key="1">
    <source>
        <dbReference type="ARBA" id="ARBA00001946"/>
    </source>
</evidence>
<dbReference type="SUPFAM" id="SSF81301">
    <property type="entry name" value="Nucleotidyltransferase"/>
    <property type="match status" value="1"/>
</dbReference>
<sequence>MPSLRKIKTLIGQHKNELAQTFKVRQIGVFGSRVNGRPTQKSDIDIIVDFSGPVSLLKLVNLENYLSDLFAAKVDLVPKEDLRIELKEQILSRAVFL</sequence>
<dbReference type="EMBL" id="JACQXR010000079">
    <property type="protein sequence ID" value="MBI4726769.1"/>
    <property type="molecule type" value="Genomic_DNA"/>
</dbReference>
<gene>
    <name evidence="11" type="ORF">HY768_06045</name>
</gene>
<dbReference type="Proteomes" id="UP000736328">
    <property type="component" value="Unassembled WGS sequence"/>
</dbReference>
<evidence type="ECO:0000259" key="10">
    <source>
        <dbReference type="Pfam" id="PF01909"/>
    </source>
</evidence>
<dbReference type="PANTHER" id="PTHR33571:SF19">
    <property type="entry name" value="PROTEIN ADENYLYLTRANSFERASE MJ0128-RELATED"/>
    <property type="match status" value="1"/>
</dbReference>
<dbReference type="InterPro" id="IPR002934">
    <property type="entry name" value="Polymerase_NTP_transf_dom"/>
</dbReference>
<dbReference type="AlphaFoldDB" id="A0A933MJK7"/>
<proteinExistence type="inferred from homology"/>
<evidence type="ECO:0000256" key="5">
    <source>
        <dbReference type="ARBA" id="ARBA00022723"/>
    </source>
</evidence>
<evidence type="ECO:0000313" key="12">
    <source>
        <dbReference type="Proteomes" id="UP000736328"/>
    </source>
</evidence>
<keyword evidence="6" id="KW-0547">Nucleotide-binding</keyword>
<organism evidence="11 12">
    <name type="scientific">candidate division TA06 bacterium</name>
    <dbReference type="NCBI Taxonomy" id="2250710"/>
    <lineage>
        <taxon>Bacteria</taxon>
        <taxon>Bacteria division TA06</taxon>
    </lineage>
</organism>
<dbReference type="InterPro" id="IPR043519">
    <property type="entry name" value="NT_sf"/>
</dbReference>
<dbReference type="Pfam" id="PF01909">
    <property type="entry name" value="NTP_transf_2"/>
    <property type="match status" value="1"/>
</dbReference>
<evidence type="ECO:0000313" key="11">
    <source>
        <dbReference type="EMBL" id="MBI4726769.1"/>
    </source>
</evidence>
<comment type="similarity">
    <text evidence="9">Belongs to the MntA antitoxin family.</text>
</comment>
<dbReference type="GO" id="GO:0005524">
    <property type="term" value="F:ATP binding"/>
    <property type="evidence" value="ECO:0007669"/>
    <property type="project" value="UniProtKB-KW"/>
</dbReference>
<dbReference type="InterPro" id="IPR052038">
    <property type="entry name" value="Type-VII_TA_antitoxin"/>
</dbReference>
<comment type="cofactor">
    <cofactor evidence="1">
        <name>Mg(2+)</name>
        <dbReference type="ChEBI" id="CHEBI:18420"/>
    </cofactor>
</comment>
<keyword evidence="5" id="KW-0479">Metal-binding</keyword>
<evidence type="ECO:0000256" key="8">
    <source>
        <dbReference type="ARBA" id="ARBA00022842"/>
    </source>
</evidence>
<dbReference type="PANTHER" id="PTHR33571">
    <property type="entry name" value="SSL8005 PROTEIN"/>
    <property type="match status" value="1"/>
</dbReference>
<comment type="caution">
    <text evidence="11">The sequence shown here is derived from an EMBL/GenBank/DDBJ whole genome shotgun (WGS) entry which is preliminary data.</text>
</comment>
<evidence type="ECO:0000256" key="3">
    <source>
        <dbReference type="ARBA" id="ARBA00022679"/>
    </source>
</evidence>
<feature type="domain" description="Polymerase nucleotidyl transferase" evidence="10">
    <location>
        <begin position="13"/>
        <end position="96"/>
    </location>
</feature>
<keyword evidence="7" id="KW-0067">ATP-binding</keyword>
<protein>
    <submittedName>
        <fullName evidence="11">Nucleotidyltransferase family protein</fullName>
    </submittedName>
</protein>
<evidence type="ECO:0000256" key="4">
    <source>
        <dbReference type="ARBA" id="ARBA00022695"/>
    </source>
</evidence>
<dbReference type="GO" id="GO:0016779">
    <property type="term" value="F:nucleotidyltransferase activity"/>
    <property type="evidence" value="ECO:0007669"/>
    <property type="project" value="UniProtKB-KW"/>
</dbReference>
<keyword evidence="2" id="KW-1277">Toxin-antitoxin system</keyword>
<reference evidence="11" key="1">
    <citation type="submission" date="2020-07" db="EMBL/GenBank/DDBJ databases">
        <title>Huge and variable diversity of episymbiotic CPR bacteria and DPANN archaea in groundwater ecosystems.</title>
        <authorList>
            <person name="He C.Y."/>
            <person name="Keren R."/>
            <person name="Whittaker M."/>
            <person name="Farag I.F."/>
            <person name="Doudna J."/>
            <person name="Cate J.H.D."/>
            <person name="Banfield J.F."/>
        </authorList>
    </citation>
    <scope>NUCLEOTIDE SEQUENCE</scope>
    <source>
        <strain evidence="11">NC_groundwater_1520_Pr4_B-0.1um_53_5</strain>
    </source>
</reference>
<accession>A0A933MJK7</accession>
<evidence type="ECO:0000256" key="6">
    <source>
        <dbReference type="ARBA" id="ARBA00022741"/>
    </source>
</evidence>